<proteinExistence type="predicted"/>
<evidence type="ECO:0000313" key="3">
    <source>
        <dbReference type="Proteomes" id="UP000215127"/>
    </source>
</evidence>
<dbReference type="EMBL" id="LT853695">
    <property type="protein sequence ID" value="SMQ49520.1"/>
    <property type="molecule type" value="Genomic_DNA"/>
</dbReference>
<dbReference type="InterPro" id="IPR016181">
    <property type="entry name" value="Acyl_CoA_acyltransferase"/>
</dbReference>
<name>A0A1X7RQK2_ZYMT9</name>
<dbReference type="InterPro" id="IPR000182">
    <property type="entry name" value="GNAT_dom"/>
</dbReference>
<dbReference type="GO" id="GO:0016747">
    <property type="term" value="F:acyltransferase activity, transferring groups other than amino-acyl groups"/>
    <property type="evidence" value="ECO:0007669"/>
    <property type="project" value="InterPro"/>
</dbReference>
<dbReference type="AlphaFoldDB" id="A0A1X7RQK2"/>
<accession>A0A1X7RQK2</accession>
<sequence>MAALTIRPASLSHSDHETLIDLKDSQLPWLIFIGSAEQWGAIPSRVATPNVSDRTKKWIELSEQNAPFTSGSEEWCRVFIAETKSSPPVAVAALVLEAKAAGYVHEILPAQTEDDPFVYLTYLITNRDAGAEERKGGGEKMIELAREEGRKAGVGRICVDCWRGNGRKLVRYYESQGFKALGDFTVPKPGTEEGWEGTVLEMRL</sequence>
<protein>
    <recommendedName>
        <fullName evidence="1">N-acetyltransferase domain-containing protein</fullName>
    </recommendedName>
</protein>
<gene>
    <name evidence="2" type="ORF">ZT3D7_G4671</name>
</gene>
<dbReference type="SUPFAM" id="SSF55729">
    <property type="entry name" value="Acyl-CoA N-acyltransferases (Nat)"/>
    <property type="match status" value="1"/>
</dbReference>
<organism evidence="2 3">
    <name type="scientific">Zymoseptoria tritici (strain ST99CH_3D7)</name>
    <dbReference type="NCBI Taxonomy" id="1276538"/>
    <lineage>
        <taxon>Eukaryota</taxon>
        <taxon>Fungi</taxon>
        <taxon>Dikarya</taxon>
        <taxon>Ascomycota</taxon>
        <taxon>Pezizomycotina</taxon>
        <taxon>Dothideomycetes</taxon>
        <taxon>Dothideomycetidae</taxon>
        <taxon>Mycosphaerellales</taxon>
        <taxon>Mycosphaerellaceae</taxon>
        <taxon>Zymoseptoria</taxon>
    </lineage>
</organism>
<evidence type="ECO:0000313" key="2">
    <source>
        <dbReference type="EMBL" id="SMQ49520.1"/>
    </source>
</evidence>
<dbReference type="Gene3D" id="3.40.630.30">
    <property type="match status" value="1"/>
</dbReference>
<reference evidence="2 3" key="1">
    <citation type="submission" date="2016-06" db="EMBL/GenBank/DDBJ databases">
        <authorList>
            <person name="Kjaerup R.B."/>
            <person name="Dalgaard T.S."/>
            <person name="Juul-Madsen H.R."/>
        </authorList>
    </citation>
    <scope>NUCLEOTIDE SEQUENCE [LARGE SCALE GENOMIC DNA]</scope>
</reference>
<dbReference type="PROSITE" id="PS51186">
    <property type="entry name" value="GNAT"/>
    <property type="match status" value="1"/>
</dbReference>
<feature type="domain" description="N-acetyltransferase" evidence="1">
    <location>
        <begin position="42"/>
        <end position="204"/>
    </location>
</feature>
<dbReference type="Proteomes" id="UP000215127">
    <property type="component" value="Chromosome 4"/>
</dbReference>
<keyword evidence="3" id="KW-1185">Reference proteome</keyword>
<evidence type="ECO:0000259" key="1">
    <source>
        <dbReference type="PROSITE" id="PS51186"/>
    </source>
</evidence>